<dbReference type="SUPFAM" id="SSF56601">
    <property type="entry name" value="beta-lactamase/transpeptidase-like"/>
    <property type="match status" value="1"/>
</dbReference>
<proteinExistence type="predicted"/>
<organism evidence="1 2">
    <name type="scientific">Rubrimonas cliftonensis</name>
    <dbReference type="NCBI Taxonomy" id="89524"/>
    <lineage>
        <taxon>Bacteria</taxon>
        <taxon>Pseudomonadati</taxon>
        <taxon>Pseudomonadota</taxon>
        <taxon>Alphaproteobacteria</taxon>
        <taxon>Rhodobacterales</taxon>
        <taxon>Paracoccaceae</taxon>
        <taxon>Rubrimonas</taxon>
    </lineage>
</organism>
<dbReference type="AlphaFoldDB" id="A0A1H4G1H0"/>
<keyword evidence="2" id="KW-1185">Reference proteome</keyword>
<dbReference type="Gene3D" id="3.40.710.10">
    <property type="entry name" value="DD-peptidase/beta-lactamase superfamily"/>
    <property type="match status" value="1"/>
</dbReference>
<reference evidence="1 2" key="1">
    <citation type="submission" date="2016-10" db="EMBL/GenBank/DDBJ databases">
        <authorList>
            <person name="de Groot N.N."/>
        </authorList>
    </citation>
    <scope>NUCLEOTIDE SEQUENCE [LARGE SCALE GENOMIC DNA]</scope>
    <source>
        <strain evidence="1 2">DSM 15345</strain>
    </source>
</reference>
<protein>
    <submittedName>
        <fullName evidence="1">Beta-lactamase</fullName>
    </submittedName>
</protein>
<evidence type="ECO:0000313" key="1">
    <source>
        <dbReference type="EMBL" id="SEB03181.1"/>
    </source>
</evidence>
<dbReference type="Proteomes" id="UP000198703">
    <property type="component" value="Unassembled WGS sequence"/>
</dbReference>
<evidence type="ECO:0000313" key="2">
    <source>
        <dbReference type="Proteomes" id="UP000198703"/>
    </source>
</evidence>
<sequence length="117" mass="12337">MALSPMALLRFGEMARLGGVWRGARVLSASWLEASWTPRTRSPFSGHDYGYGWFLAEAHGARVAYARGYGGQMLYVAPALGLTVVVTSDPTRPARSGGHVGDLNALFSDIAAAAPAA</sequence>
<accession>A0A1H4G1H0</accession>
<name>A0A1H4G1H0_9RHOB</name>
<dbReference type="EMBL" id="FNQM01000033">
    <property type="protein sequence ID" value="SEB03181.1"/>
    <property type="molecule type" value="Genomic_DNA"/>
</dbReference>
<gene>
    <name evidence="1" type="ORF">SAMN05444370_13321</name>
</gene>
<dbReference type="InterPro" id="IPR012338">
    <property type="entry name" value="Beta-lactam/transpept-like"/>
</dbReference>